<reference evidence="2" key="1">
    <citation type="submission" date="2017-03" db="EMBL/GenBank/DDBJ databases">
        <title>Phytopthora megakarya and P. palmivora, two closely related causual agents of cacao black pod achieved similar genome size and gene model numbers by different mechanisms.</title>
        <authorList>
            <person name="Ali S."/>
            <person name="Shao J."/>
            <person name="Larry D.J."/>
            <person name="Kronmiller B."/>
            <person name="Shen D."/>
            <person name="Strem M.D."/>
            <person name="Melnick R.L."/>
            <person name="Guiltinan M.J."/>
            <person name="Tyler B.M."/>
            <person name="Meinhardt L.W."/>
            <person name="Bailey B.A."/>
        </authorList>
    </citation>
    <scope>NUCLEOTIDE SEQUENCE [LARGE SCALE GENOMIC DNA]</scope>
    <source>
        <strain evidence="2">zdho120</strain>
    </source>
</reference>
<dbReference type="EMBL" id="NBNE01001051">
    <property type="protein sequence ID" value="OWZ15795.1"/>
    <property type="molecule type" value="Genomic_DNA"/>
</dbReference>
<proteinExistence type="predicted"/>
<keyword evidence="2" id="KW-1185">Reference proteome</keyword>
<evidence type="ECO:0000313" key="2">
    <source>
        <dbReference type="Proteomes" id="UP000198211"/>
    </source>
</evidence>
<dbReference type="OrthoDB" id="84413at2759"/>
<dbReference type="AlphaFoldDB" id="A0A225WDW6"/>
<name>A0A225WDW6_9STRA</name>
<organism evidence="1 2">
    <name type="scientific">Phytophthora megakarya</name>
    <dbReference type="NCBI Taxonomy" id="4795"/>
    <lineage>
        <taxon>Eukaryota</taxon>
        <taxon>Sar</taxon>
        <taxon>Stramenopiles</taxon>
        <taxon>Oomycota</taxon>
        <taxon>Peronosporomycetes</taxon>
        <taxon>Peronosporales</taxon>
        <taxon>Peronosporaceae</taxon>
        <taxon>Phytophthora</taxon>
    </lineage>
</organism>
<dbReference type="Proteomes" id="UP000198211">
    <property type="component" value="Unassembled WGS sequence"/>
</dbReference>
<gene>
    <name evidence="1" type="ORF">PHMEG_00010499</name>
</gene>
<protein>
    <recommendedName>
        <fullName evidence="3">Peptidase A2 domain-containing protein</fullName>
    </recommendedName>
</protein>
<accession>A0A225WDW6</accession>
<evidence type="ECO:0008006" key="3">
    <source>
        <dbReference type="Google" id="ProtNLM"/>
    </source>
</evidence>
<evidence type="ECO:0000313" key="1">
    <source>
        <dbReference type="EMBL" id="OWZ15795.1"/>
    </source>
</evidence>
<dbReference type="SUPFAM" id="SSF50630">
    <property type="entry name" value="Acid proteases"/>
    <property type="match status" value="1"/>
</dbReference>
<dbReference type="InterPro" id="IPR021109">
    <property type="entry name" value="Peptidase_aspartic_dom_sf"/>
</dbReference>
<comment type="caution">
    <text evidence="1">The sequence shown here is derived from an EMBL/GenBank/DDBJ whole genome shotgun (WGS) entry which is preliminary data.</text>
</comment>
<sequence length="287" mass="32730">MILVSGYVKPRMSMFHSEKAILLLNTGAEASIVDTHHLYSQGWTNIDSSQIQDCVGIGENVYRTEERRRIKERWFISSISVGNLSDQDGILGMNSMIPVGTRLDLAHGSICLPEEVRIQLTRRRLLYSNEARIVDLGQHLRIQPGESVELPLRLRTSDHEEIWVTRRDHWVPMVANGPGKIIYMRITNVGEKVLILHQDLRIGIWLTGDHVPRLPGFISVEPRHYMEWHNLALECDRGSWICTEDLPGPAVERPEYGAPRAILQWPRLTPIRCLKAGSSGDQDMPDY</sequence>